<accession>A8MFR0</accession>
<gene>
    <name evidence="2" type="ordered locus">Clos_0132</name>
</gene>
<dbReference type="PANTHER" id="PTHR32256:SF17">
    <property type="entry name" value="EGF-LIKE DOMAIN-CONTAINING PROTEIN"/>
    <property type="match status" value="1"/>
</dbReference>
<dbReference type="InterPro" id="IPR053369">
    <property type="entry name" value="SrfA-induced_signal"/>
</dbReference>
<dbReference type="InterPro" id="IPR032485">
    <property type="entry name" value="LRP1-like_beta_prop"/>
</dbReference>
<dbReference type="Pfam" id="PF16472">
    <property type="entry name" value="DUF5050"/>
    <property type="match status" value="1"/>
</dbReference>
<name>A8MFR0_ALKOO</name>
<organism evidence="2 3">
    <name type="scientific">Alkaliphilus oremlandii (strain OhILAs)</name>
    <name type="common">Clostridium oremlandii (strain OhILAs)</name>
    <dbReference type="NCBI Taxonomy" id="350688"/>
    <lineage>
        <taxon>Bacteria</taxon>
        <taxon>Bacillati</taxon>
        <taxon>Bacillota</taxon>
        <taxon>Clostridia</taxon>
        <taxon>Peptostreptococcales</taxon>
        <taxon>Natronincolaceae</taxon>
        <taxon>Alkaliphilus</taxon>
    </lineage>
</organism>
<dbReference type="InterPro" id="IPR011042">
    <property type="entry name" value="6-blade_b-propeller_TolB-like"/>
</dbReference>
<sequence length="339" mass="40526">MAYVYTRGNTLGNLQNKGLIVDYGKYIYFYLNGGLYRMNKENNEKILIYKGETKYLNVTGDFIYCVEDRTLYRIAISGEEHYIAPYYEDVEEISIVDHWIYCHDSWSEYIFRINMNNSHKDEFFYIDTVPFSMAMDNENIYFSSDRNGNLEVVPVGAPFDGDEGKIIGEDIGKGAFYIHVEEQWIYYLESEQHPLEYDSFKTIKYHIYKIRKDGTNKTKIVEDYVNHINVQDGWIYFSNRSEQGALYKMKIDGTNKIKLSDDVCENIHLVEDWVYYYVEDKSVYRLFQEKLRYFQSQNLSFEEVNQRMNEYENGIFLQKEPKKLYRIRKDGTFNEEVKI</sequence>
<evidence type="ECO:0000313" key="3">
    <source>
        <dbReference type="Proteomes" id="UP000000269"/>
    </source>
</evidence>
<dbReference type="HOGENOM" id="CLU_817938_0_0_9"/>
<keyword evidence="3" id="KW-1185">Reference proteome</keyword>
<reference evidence="3" key="1">
    <citation type="submission" date="2007-10" db="EMBL/GenBank/DDBJ databases">
        <title>Complete genome of Alkaliphilus oremlandii OhILAs.</title>
        <authorList>
            <person name="Copeland A."/>
            <person name="Lucas S."/>
            <person name="Lapidus A."/>
            <person name="Barry K."/>
            <person name="Detter J.C."/>
            <person name="Glavina del Rio T."/>
            <person name="Hammon N."/>
            <person name="Israni S."/>
            <person name="Dalin E."/>
            <person name="Tice H."/>
            <person name="Pitluck S."/>
            <person name="Chain P."/>
            <person name="Malfatti S."/>
            <person name="Shin M."/>
            <person name="Vergez L."/>
            <person name="Schmutz J."/>
            <person name="Larimer F."/>
            <person name="Land M."/>
            <person name="Hauser L."/>
            <person name="Kyrpides N."/>
            <person name="Mikhailova N."/>
            <person name="Stolz J.F."/>
            <person name="Dawson A."/>
            <person name="Fisher E."/>
            <person name="Crable B."/>
            <person name="Perera E."/>
            <person name="Lisak J."/>
            <person name="Ranganathan M."/>
            <person name="Basu P."/>
            <person name="Richardson P."/>
        </authorList>
    </citation>
    <scope>NUCLEOTIDE SEQUENCE [LARGE SCALE GENOMIC DNA]</scope>
    <source>
        <strain evidence="3">OhILAs</strain>
    </source>
</reference>
<feature type="domain" description="Prolow-density lipoprotein receptor-related protein 1-like beta-propeller" evidence="1">
    <location>
        <begin position="9"/>
        <end position="284"/>
    </location>
</feature>
<dbReference type="AlphaFoldDB" id="A8MFR0"/>
<dbReference type="STRING" id="350688.Clos_0132"/>
<proteinExistence type="predicted"/>
<dbReference type="eggNOG" id="COG0823">
    <property type="taxonomic scope" value="Bacteria"/>
</dbReference>
<dbReference type="SUPFAM" id="SSF69304">
    <property type="entry name" value="Tricorn protease N-terminal domain"/>
    <property type="match status" value="1"/>
</dbReference>
<dbReference type="KEGG" id="aoe:Clos_0132"/>
<dbReference type="Proteomes" id="UP000000269">
    <property type="component" value="Chromosome"/>
</dbReference>
<dbReference type="RefSeq" id="WP_012158014.1">
    <property type="nucleotide sequence ID" value="NC_009922.1"/>
</dbReference>
<evidence type="ECO:0000259" key="1">
    <source>
        <dbReference type="Pfam" id="PF16472"/>
    </source>
</evidence>
<dbReference type="OrthoDB" id="1938904at2"/>
<evidence type="ECO:0000313" key="2">
    <source>
        <dbReference type="EMBL" id="ABW17699.1"/>
    </source>
</evidence>
<protein>
    <recommendedName>
        <fullName evidence="1">Prolow-density lipoprotein receptor-related protein 1-like beta-propeller domain-containing protein</fullName>
    </recommendedName>
</protein>
<dbReference type="EMBL" id="CP000853">
    <property type="protein sequence ID" value="ABW17699.1"/>
    <property type="molecule type" value="Genomic_DNA"/>
</dbReference>
<dbReference type="Gene3D" id="2.120.10.30">
    <property type="entry name" value="TolB, C-terminal domain"/>
    <property type="match status" value="1"/>
</dbReference>
<dbReference type="PANTHER" id="PTHR32256">
    <property type="match status" value="1"/>
</dbReference>